<dbReference type="InParanoid" id="A0A2T3AGM0"/>
<evidence type="ECO:0000313" key="1">
    <source>
        <dbReference type="EMBL" id="PSR97326.1"/>
    </source>
</evidence>
<keyword evidence="2" id="KW-1185">Reference proteome</keyword>
<protein>
    <submittedName>
        <fullName evidence="1">Uncharacterized protein</fullName>
    </submittedName>
</protein>
<gene>
    <name evidence="1" type="ORF">BD289DRAFT_426126</name>
</gene>
<sequence length="87" mass="9324">MAFFFAAAAAMPHAVVQPLLVTFLRLQPSLAHNLCVTRLTRSEMVLRGRGWPVAVALHCAALLASSFAAVSTFCDSVVSKVNKIHST</sequence>
<proteinExistence type="predicted"/>
<evidence type="ECO:0000313" key="2">
    <source>
        <dbReference type="Proteomes" id="UP000241462"/>
    </source>
</evidence>
<reference evidence="1 2" key="1">
    <citation type="journal article" date="2018" name="Mycol. Prog.">
        <title>Coniella lustricola, a new species from submerged detritus.</title>
        <authorList>
            <person name="Raudabaugh D.B."/>
            <person name="Iturriaga T."/>
            <person name="Carver A."/>
            <person name="Mondo S."/>
            <person name="Pangilinan J."/>
            <person name="Lipzen A."/>
            <person name="He G."/>
            <person name="Amirebrahimi M."/>
            <person name="Grigoriev I.V."/>
            <person name="Miller A.N."/>
        </authorList>
    </citation>
    <scope>NUCLEOTIDE SEQUENCE [LARGE SCALE GENOMIC DNA]</scope>
    <source>
        <strain evidence="1 2">B22-T-1</strain>
    </source>
</reference>
<organism evidence="1 2">
    <name type="scientific">Coniella lustricola</name>
    <dbReference type="NCBI Taxonomy" id="2025994"/>
    <lineage>
        <taxon>Eukaryota</taxon>
        <taxon>Fungi</taxon>
        <taxon>Dikarya</taxon>
        <taxon>Ascomycota</taxon>
        <taxon>Pezizomycotina</taxon>
        <taxon>Sordariomycetes</taxon>
        <taxon>Sordariomycetidae</taxon>
        <taxon>Diaporthales</taxon>
        <taxon>Schizoparmaceae</taxon>
        <taxon>Coniella</taxon>
    </lineage>
</organism>
<dbReference type="AlphaFoldDB" id="A0A2T3AGM0"/>
<name>A0A2T3AGM0_9PEZI</name>
<dbReference type="EMBL" id="KZ678392">
    <property type="protein sequence ID" value="PSR97326.1"/>
    <property type="molecule type" value="Genomic_DNA"/>
</dbReference>
<accession>A0A2T3AGM0</accession>
<dbReference type="Proteomes" id="UP000241462">
    <property type="component" value="Unassembled WGS sequence"/>
</dbReference>